<dbReference type="InterPro" id="IPR000390">
    <property type="entry name" value="Small_drug/metabolite_transptr"/>
</dbReference>
<organism evidence="10 11">
    <name type="scientific">Xenorhabdus taiwanensis</name>
    <dbReference type="NCBI Taxonomy" id="3085177"/>
    <lineage>
        <taxon>Bacteria</taxon>
        <taxon>Pseudomonadati</taxon>
        <taxon>Pseudomonadota</taxon>
        <taxon>Gammaproteobacteria</taxon>
        <taxon>Enterobacterales</taxon>
        <taxon>Morganellaceae</taxon>
        <taxon>Xenorhabdus</taxon>
    </lineage>
</organism>
<evidence type="ECO:0000313" key="10">
    <source>
        <dbReference type="EMBL" id="BET97002.1"/>
    </source>
</evidence>
<feature type="transmembrane region" description="Helical" evidence="9">
    <location>
        <begin position="111"/>
        <end position="131"/>
    </location>
</feature>
<dbReference type="PANTHER" id="PTHR30561">
    <property type="entry name" value="SMR FAMILY PROTON-DEPENDENT DRUG EFFLUX TRANSPORTER SUGE"/>
    <property type="match status" value="1"/>
</dbReference>
<dbReference type="EMBL" id="AP028978">
    <property type="protein sequence ID" value="BET97002.1"/>
    <property type="molecule type" value="Genomic_DNA"/>
</dbReference>
<name>A0ABN7C3R3_9GAMM</name>
<evidence type="ECO:0000256" key="5">
    <source>
        <dbReference type="ARBA" id="ARBA00022989"/>
    </source>
</evidence>
<feature type="transmembrane region" description="Helical" evidence="9">
    <location>
        <begin position="169"/>
        <end position="188"/>
    </location>
</feature>
<dbReference type="InterPro" id="IPR037185">
    <property type="entry name" value="EmrE-like"/>
</dbReference>
<keyword evidence="2" id="KW-0813">Transport</keyword>
<dbReference type="Gene3D" id="1.10.3730.20">
    <property type="match status" value="1"/>
</dbReference>
<evidence type="ECO:0000313" key="11">
    <source>
        <dbReference type="Proteomes" id="UP001529514"/>
    </source>
</evidence>
<reference evidence="10 11" key="1">
    <citation type="submission" date="2023-10" db="EMBL/GenBank/DDBJ databases">
        <title>Xenorhabdus taiwanensis sp. nov., a symbiotic bacterium associated with the entomopathogenic nematode Steinernema taiwanensis.</title>
        <authorList>
            <person name="Tseng C.T."/>
            <person name="Shu H.Y."/>
            <person name="Chen M.H."/>
            <person name="Fang Y.J."/>
            <person name="Wu T.L."/>
            <person name="Lin Y.C."/>
            <person name="Huang C.J."/>
        </authorList>
    </citation>
    <scope>NUCLEOTIDE SEQUENCE [LARGE SCALE GENOMIC DNA]</scope>
    <source>
        <strain evidence="10 11">TCT-1</strain>
    </source>
</reference>
<evidence type="ECO:0000256" key="2">
    <source>
        <dbReference type="ARBA" id="ARBA00022448"/>
    </source>
</evidence>
<evidence type="ECO:0000256" key="6">
    <source>
        <dbReference type="ARBA" id="ARBA00023136"/>
    </source>
</evidence>
<evidence type="ECO:0000256" key="1">
    <source>
        <dbReference type="ARBA" id="ARBA00004651"/>
    </source>
</evidence>
<comment type="subcellular location">
    <subcellularLocation>
        <location evidence="1 8">Cell membrane</location>
        <topology evidence="1 8">Multi-pass membrane protein</topology>
    </subcellularLocation>
</comment>
<keyword evidence="3" id="KW-1003">Cell membrane</keyword>
<dbReference type="Proteomes" id="UP001529514">
    <property type="component" value="Chromosome"/>
</dbReference>
<evidence type="ECO:0000256" key="4">
    <source>
        <dbReference type="ARBA" id="ARBA00022692"/>
    </source>
</evidence>
<keyword evidence="6 9" id="KW-0472">Membrane</keyword>
<keyword evidence="11" id="KW-1185">Reference proteome</keyword>
<dbReference type="Pfam" id="PF00893">
    <property type="entry name" value="Multi_Drug_Res"/>
    <property type="match status" value="1"/>
</dbReference>
<evidence type="ECO:0000256" key="9">
    <source>
        <dbReference type="SAM" id="Phobius"/>
    </source>
</evidence>
<accession>A0ABN7C3R3</accession>
<gene>
    <name evidence="10" type="ORF">TCT1_19230</name>
</gene>
<feature type="transmembrane region" description="Helical" evidence="9">
    <location>
        <begin position="143"/>
        <end position="163"/>
    </location>
</feature>
<proteinExistence type="inferred from homology"/>
<keyword evidence="4 8" id="KW-0812">Transmembrane</keyword>
<evidence type="ECO:0000256" key="3">
    <source>
        <dbReference type="ARBA" id="ARBA00022475"/>
    </source>
</evidence>
<keyword evidence="5 9" id="KW-1133">Transmembrane helix</keyword>
<evidence type="ECO:0000256" key="8">
    <source>
        <dbReference type="RuleBase" id="RU003942"/>
    </source>
</evidence>
<dbReference type="SUPFAM" id="SSF103481">
    <property type="entry name" value="Multidrug resistance efflux transporter EmrE"/>
    <property type="match status" value="1"/>
</dbReference>
<dbReference type="PANTHER" id="PTHR30561:SF1">
    <property type="entry name" value="MULTIDRUG TRANSPORTER EMRE"/>
    <property type="match status" value="1"/>
</dbReference>
<protein>
    <submittedName>
        <fullName evidence="10">Uncharacterized protein</fullName>
    </submittedName>
</protein>
<feature type="transmembrane region" description="Helical" evidence="9">
    <location>
        <begin position="24"/>
        <end position="48"/>
    </location>
</feature>
<dbReference type="InterPro" id="IPR045324">
    <property type="entry name" value="Small_multidrug_res"/>
</dbReference>
<evidence type="ECO:0000256" key="7">
    <source>
        <dbReference type="ARBA" id="ARBA00038032"/>
    </source>
</evidence>
<sequence length="194" mass="21680">MMNYLRWFLLGGNNIDTCGCFNEIILFILLNNSLSYLYLIFPLIIILLHKEKHLISLRYCILTYGRLSGFLKFDLSYNFGLVSNMNVWGYLFIAILSEVIATTMLKTADGFTRLVPSIVVVMGYCLSFWALSQVVKVMPLGIAYAVWSCLGIVLVSIAGIFLYQQKLDLPAIIGILLIIAGVLVINLLSKSAGH</sequence>
<feature type="transmembrane region" description="Helical" evidence="9">
    <location>
        <begin position="87"/>
        <end position="105"/>
    </location>
</feature>
<comment type="similarity">
    <text evidence="7 8">Belongs to the drug/metabolite transporter (DMT) superfamily. Small multidrug resistance (SMR) (TC 2.A.7.1) family.</text>
</comment>